<dbReference type="InterPro" id="IPR035919">
    <property type="entry name" value="EAL_sf"/>
</dbReference>
<name>A0A495VD06_9GAMM</name>
<dbReference type="InterPro" id="IPR050706">
    <property type="entry name" value="Cyclic-di-GMP_PDE-like"/>
</dbReference>
<proteinExistence type="predicted"/>
<comment type="caution">
    <text evidence="2">The sequence shown here is derived from an EMBL/GenBank/DDBJ whole genome shotgun (WGS) entry which is preliminary data.</text>
</comment>
<dbReference type="PANTHER" id="PTHR33121:SF76">
    <property type="entry name" value="SIGNALING PROTEIN"/>
    <property type="match status" value="1"/>
</dbReference>
<evidence type="ECO:0000259" key="1">
    <source>
        <dbReference type="PROSITE" id="PS50883"/>
    </source>
</evidence>
<organism evidence="2 3">
    <name type="scientific">Thiocapsa rosea</name>
    <dbReference type="NCBI Taxonomy" id="69360"/>
    <lineage>
        <taxon>Bacteria</taxon>
        <taxon>Pseudomonadati</taxon>
        <taxon>Pseudomonadota</taxon>
        <taxon>Gammaproteobacteria</taxon>
        <taxon>Chromatiales</taxon>
        <taxon>Chromatiaceae</taxon>
        <taxon>Thiocapsa</taxon>
    </lineage>
</organism>
<dbReference type="RefSeq" id="WP_120799166.1">
    <property type="nucleotide sequence ID" value="NZ_RBXL01000001.1"/>
</dbReference>
<dbReference type="GO" id="GO:0071111">
    <property type="term" value="F:cyclic-guanylate-specific phosphodiesterase activity"/>
    <property type="evidence" value="ECO:0007669"/>
    <property type="project" value="InterPro"/>
</dbReference>
<dbReference type="SMART" id="SM00052">
    <property type="entry name" value="EAL"/>
    <property type="match status" value="1"/>
</dbReference>
<gene>
    <name evidence="2" type="ORF">BDD21_4713</name>
</gene>
<protein>
    <submittedName>
        <fullName evidence="2">EAL domain-containing protein (Putative c-di-GMP-specific phosphodiesterase class I)</fullName>
    </submittedName>
</protein>
<dbReference type="Pfam" id="PF00563">
    <property type="entry name" value="EAL"/>
    <property type="match status" value="1"/>
</dbReference>
<dbReference type="PANTHER" id="PTHR33121">
    <property type="entry name" value="CYCLIC DI-GMP PHOSPHODIESTERASE PDEF"/>
    <property type="match status" value="1"/>
</dbReference>
<dbReference type="InterPro" id="IPR001633">
    <property type="entry name" value="EAL_dom"/>
</dbReference>
<accession>A0A495VD06</accession>
<evidence type="ECO:0000313" key="3">
    <source>
        <dbReference type="Proteomes" id="UP000274556"/>
    </source>
</evidence>
<dbReference type="CDD" id="cd01948">
    <property type="entry name" value="EAL"/>
    <property type="match status" value="1"/>
</dbReference>
<dbReference type="EMBL" id="RBXL01000001">
    <property type="protein sequence ID" value="RKT47154.1"/>
    <property type="molecule type" value="Genomic_DNA"/>
</dbReference>
<dbReference type="Proteomes" id="UP000274556">
    <property type="component" value="Unassembled WGS sequence"/>
</dbReference>
<feature type="domain" description="EAL" evidence="1">
    <location>
        <begin position="28"/>
        <end position="279"/>
    </location>
</feature>
<reference evidence="2 3" key="1">
    <citation type="submission" date="2018-10" db="EMBL/GenBank/DDBJ databases">
        <title>Genomic Encyclopedia of Archaeal and Bacterial Type Strains, Phase II (KMG-II): from individual species to whole genera.</title>
        <authorList>
            <person name="Goeker M."/>
        </authorList>
    </citation>
    <scope>NUCLEOTIDE SEQUENCE [LARGE SCALE GENOMIC DNA]</scope>
    <source>
        <strain evidence="2 3">DSM 235</strain>
    </source>
</reference>
<keyword evidence="3" id="KW-1185">Reference proteome</keyword>
<dbReference type="AlphaFoldDB" id="A0A495VD06"/>
<dbReference type="PROSITE" id="PS50883">
    <property type="entry name" value="EAL"/>
    <property type="match status" value="1"/>
</dbReference>
<dbReference type="OrthoDB" id="1673646at2"/>
<sequence>MSAAKPNTQDDSLHDLLERAGIALEEPFREVGGHLEAHFMGVRLTSAFQPIADADSGCVIGYEALLRARADDRWSLAPEAVFALTDDPEQMVRLDRLCRTLHAVNFSRRRPSNEGDLYLNLYPQHLRTVSEGHGAFFDSILEHCGLSPTRVVLEILESGLDDVPHLEQAMNNYRERGYRIAIVDFGRQYSKLDRLWRFQPDHVKLDRNLIAAASENAGMRRLLPGLFSIIHDAGALTVFEGIETFEQLALARDTGADAVQGNLVGHPTPSGFQSLRPSA</sequence>
<evidence type="ECO:0000313" key="2">
    <source>
        <dbReference type="EMBL" id="RKT47154.1"/>
    </source>
</evidence>
<dbReference type="Gene3D" id="3.20.20.450">
    <property type="entry name" value="EAL domain"/>
    <property type="match status" value="1"/>
</dbReference>
<dbReference type="SUPFAM" id="SSF141868">
    <property type="entry name" value="EAL domain-like"/>
    <property type="match status" value="1"/>
</dbReference>